<dbReference type="PATRIC" id="fig|146537.3.peg.984"/>
<organism evidence="1 2">
    <name type="scientific">Streptomyces azureus</name>
    <dbReference type="NCBI Taxonomy" id="146537"/>
    <lineage>
        <taxon>Bacteria</taxon>
        <taxon>Bacillati</taxon>
        <taxon>Actinomycetota</taxon>
        <taxon>Actinomycetes</taxon>
        <taxon>Kitasatosporales</taxon>
        <taxon>Streptomycetaceae</taxon>
        <taxon>Streptomyces</taxon>
    </lineage>
</organism>
<proteinExistence type="predicted"/>
<evidence type="ECO:0000313" key="2">
    <source>
        <dbReference type="Proteomes" id="UP000053859"/>
    </source>
</evidence>
<gene>
    <name evidence="1" type="ORF">SAZU_0936</name>
</gene>
<reference evidence="1" key="1">
    <citation type="journal article" date="2015" name="Genome Announc.">
        <title>Draft Genome Sequence of Thiostrepton-Producing Streptomyces azureus ATCC 14921.</title>
        <authorList>
            <person name="Sakihara K."/>
            <person name="Maeda J."/>
            <person name="Tashiro K."/>
            <person name="Fujino Y."/>
            <person name="Kuhara S."/>
            <person name="Ohshima T."/>
            <person name="Ogata S."/>
            <person name="Doi K."/>
        </authorList>
    </citation>
    <scope>NUCLEOTIDE SEQUENCE [LARGE SCALE GENOMIC DNA]</scope>
    <source>
        <strain evidence="1">ATCC14921</strain>
    </source>
</reference>
<dbReference type="Proteomes" id="UP000053859">
    <property type="component" value="Unassembled WGS sequence"/>
</dbReference>
<protein>
    <submittedName>
        <fullName evidence="1">Uncharacterized protein</fullName>
    </submittedName>
</protein>
<sequence>MNELPRSLFQRWWHSFEEDTEGVTVYRPDDYDFPLARGRGGLAFLPDGTFIDYLVGPVDAPESVPGRWRLVEDRRLSISFPGSDHPDYELEILRCDEHALKIRSTSA</sequence>
<evidence type="ECO:0000313" key="1">
    <source>
        <dbReference type="EMBL" id="GAP46199.1"/>
    </source>
</evidence>
<dbReference type="OrthoDB" id="2651079at2"/>
<dbReference type="AlphaFoldDB" id="A0A0K8PFM4"/>
<name>A0A0K8PFM4_STRAJ</name>
<dbReference type="EMBL" id="DF968205">
    <property type="protein sequence ID" value="GAP46199.1"/>
    <property type="molecule type" value="Genomic_DNA"/>
</dbReference>
<dbReference type="RefSeq" id="WP_059415140.1">
    <property type="nucleotide sequence ID" value="NZ_DF968205.1"/>
</dbReference>
<accession>A0A0K8PFM4</accession>
<keyword evidence="2" id="KW-1185">Reference proteome</keyword>